<gene>
    <name evidence="1" type="ORF">QE152_g50</name>
</gene>
<reference evidence="1 2" key="1">
    <citation type="journal article" date="2024" name="BMC Genomics">
        <title>De novo assembly and annotation of Popillia japonica's genome with initial clues to its potential as an invasive pest.</title>
        <authorList>
            <person name="Cucini C."/>
            <person name="Boschi S."/>
            <person name="Funari R."/>
            <person name="Cardaioli E."/>
            <person name="Iannotti N."/>
            <person name="Marturano G."/>
            <person name="Paoli F."/>
            <person name="Bruttini M."/>
            <person name="Carapelli A."/>
            <person name="Frati F."/>
            <person name="Nardi F."/>
        </authorList>
    </citation>
    <scope>NUCLEOTIDE SEQUENCE [LARGE SCALE GENOMIC DNA]</scope>
    <source>
        <strain evidence="1">DMR45628</strain>
    </source>
</reference>
<accession>A0AAW1NKS0</accession>
<organism evidence="1 2">
    <name type="scientific">Popillia japonica</name>
    <name type="common">Japanese beetle</name>
    <dbReference type="NCBI Taxonomy" id="7064"/>
    <lineage>
        <taxon>Eukaryota</taxon>
        <taxon>Metazoa</taxon>
        <taxon>Ecdysozoa</taxon>
        <taxon>Arthropoda</taxon>
        <taxon>Hexapoda</taxon>
        <taxon>Insecta</taxon>
        <taxon>Pterygota</taxon>
        <taxon>Neoptera</taxon>
        <taxon>Endopterygota</taxon>
        <taxon>Coleoptera</taxon>
        <taxon>Polyphaga</taxon>
        <taxon>Scarabaeiformia</taxon>
        <taxon>Scarabaeidae</taxon>
        <taxon>Rutelinae</taxon>
        <taxon>Popillia</taxon>
    </lineage>
</organism>
<comment type="caution">
    <text evidence="1">The sequence shown here is derived from an EMBL/GenBank/DDBJ whole genome shotgun (WGS) entry which is preliminary data.</text>
</comment>
<name>A0AAW1NKS0_POPJA</name>
<evidence type="ECO:0000313" key="1">
    <source>
        <dbReference type="EMBL" id="KAK9759199.1"/>
    </source>
</evidence>
<proteinExistence type="predicted"/>
<keyword evidence="2" id="KW-1185">Reference proteome</keyword>
<sequence>MVELSSNNRENENQIILRCFESNSFMKIRTIRLNTWKITMVKIIPNWSNTCMDVIRLNCLKYSKISPWRISISRRDSPLLNGCDTIELPEIFENISVEDQYFS</sequence>
<dbReference type="AlphaFoldDB" id="A0AAW1NKS0"/>
<dbReference type="EMBL" id="JASPKY010000001">
    <property type="protein sequence ID" value="KAK9759199.1"/>
    <property type="molecule type" value="Genomic_DNA"/>
</dbReference>
<evidence type="ECO:0000313" key="2">
    <source>
        <dbReference type="Proteomes" id="UP001458880"/>
    </source>
</evidence>
<dbReference type="Proteomes" id="UP001458880">
    <property type="component" value="Unassembled WGS sequence"/>
</dbReference>
<protein>
    <submittedName>
        <fullName evidence="1">Uncharacterized protein</fullName>
    </submittedName>
</protein>